<keyword evidence="2" id="KW-1185">Reference proteome</keyword>
<evidence type="ECO:0000313" key="1">
    <source>
        <dbReference type="EMBL" id="EFK55405.1"/>
    </source>
</evidence>
<organism evidence="1 2">
    <name type="scientific">Corynebacterium genitalium ATCC 33030</name>
    <dbReference type="NCBI Taxonomy" id="585529"/>
    <lineage>
        <taxon>Bacteria</taxon>
        <taxon>Bacillati</taxon>
        <taxon>Actinomycetota</taxon>
        <taxon>Actinomycetes</taxon>
        <taxon>Mycobacteriales</taxon>
        <taxon>Corynebacteriaceae</taxon>
        <taxon>Corynebacterium</taxon>
    </lineage>
</organism>
<dbReference type="AlphaFoldDB" id="D7W9C5"/>
<protein>
    <submittedName>
        <fullName evidence="1">Uncharacterized protein</fullName>
    </submittedName>
</protein>
<sequence length="48" mass="5318">MNIDAILGQLTAFFSEGIGKTIKDVLWTIYTILFPANAEPARPIEIPK</sequence>
<dbReference type="Proteomes" id="UP000004208">
    <property type="component" value="Unassembled WGS sequence"/>
</dbReference>
<evidence type="ECO:0000313" key="2">
    <source>
        <dbReference type="Proteomes" id="UP000004208"/>
    </source>
</evidence>
<gene>
    <name evidence="1" type="ORF">HMPREF0291_10663</name>
</gene>
<dbReference type="RefSeq" id="WP_005287921.1">
    <property type="nucleotide sequence ID" value="NZ_CM000961.1"/>
</dbReference>
<comment type="caution">
    <text evidence="1">The sequence shown here is derived from an EMBL/GenBank/DDBJ whole genome shotgun (WGS) entry which is preliminary data.</text>
</comment>
<accession>D7W9C5</accession>
<dbReference type="EMBL" id="ACLJ02000001">
    <property type="protein sequence ID" value="EFK55405.1"/>
    <property type="molecule type" value="Genomic_DNA"/>
</dbReference>
<dbReference type="STRING" id="585529.HMPREF0291_10663"/>
<dbReference type="HOGENOM" id="CLU_208327_1_0_11"/>
<proteinExistence type="predicted"/>
<name>D7W9C5_9CORY</name>
<reference evidence="1" key="1">
    <citation type="submission" date="2010-06" db="EMBL/GenBank/DDBJ databases">
        <authorList>
            <person name="Muzny D."/>
            <person name="Qin X."/>
            <person name="Buhay C."/>
            <person name="Dugan-Rocha S."/>
            <person name="Ding Y."/>
            <person name="Chen G."/>
            <person name="Hawes A."/>
            <person name="Holder M."/>
            <person name="Jhangiani S."/>
            <person name="Johnson A."/>
            <person name="Khan Z."/>
            <person name="Li Z."/>
            <person name="Liu W."/>
            <person name="Liu X."/>
            <person name="Perez L."/>
            <person name="Shen H."/>
            <person name="Wang Q."/>
            <person name="Watt J."/>
            <person name="Xi L."/>
            <person name="Xin Y."/>
            <person name="Zhou J."/>
            <person name="Deng J."/>
            <person name="Jiang H."/>
            <person name="Liu Y."/>
            <person name="Qu J."/>
            <person name="Song X.-Z."/>
            <person name="Zhang L."/>
            <person name="Villasana D."/>
            <person name="Johnson A."/>
            <person name="Liu J."/>
            <person name="Liyanage D."/>
            <person name="Lorensuhewa L."/>
            <person name="Robinson T."/>
            <person name="Song A."/>
            <person name="Song B.-B."/>
            <person name="Dinh H."/>
            <person name="Thornton R."/>
            <person name="Coyle M."/>
            <person name="Francisco L."/>
            <person name="Jackson L."/>
            <person name="Javaid M."/>
            <person name="Korchina V."/>
            <person name="Kovar C."/>
            <person name="Mata R."/>
            <person name="Mathew T."/>
            <person name="Ngo R."/>
            <person name="Nguyen L."/>
            <person name="Nguyen N."/>
            <person name="Okwuonu G."/>
            <person name="Ongeri F."/>
            <person name="Pham C."/>
            <person name="Simmons D."/>
            <person name="Wilczek-Boney K."/>
            <person name="Hale W."/>
            <person name="Jakkamsetti A."/>
            <person name="Pham P."/>
            <person name="Ruth R."/>
            <person name="San Lucas F."/>
            <person name="Warren J."/>
            <person name="Zhang J."/>
            <person name="Zhao Z."/>
            <person name="Zhou C."/>
            <person name="Zhu D."/>
            <person name="Lee S."/>
            <person name="Bess C."/>
            <person name="Blankenburg K."/>
            <person name="Forbes L."/>
            <person name="Fu Q."/>
            <person name="Gubbala S."/>
            <person name="Hirani K."/>
            <person name="Jayaseelan J.C."/>
            <person name="Lara F."/>
            <person name="Munidasa M."/>
            <person name="Palculict T."/>
            <person name="Patil S."/>
            <person name="Pu L.-L."/>
            <person name="Saada N."/>
            <person name="Tang L."/>
            <person name="Weissenberger G."/>
            <person name="Zhu Y."/>
            <person name="Hemphill L."/>
            <person name="Shang Y."/>
            <person name="Youmans B."/>
            <person name="Ayvaz T."/>
            <person name="Ross M."/>
            <person name="Santibanez J."/>
            <person name="Aqrawi P."/>
            <person name="Gross S."/>
            <person name="Joshi V."/>
            <person name="Fowler G."/>
            <person name="Nazareth L."/>
            <person name="Reid J."/>
            <person name="Worley K."/>
            <person name="Petrosino J."/>
            <person name="Highlander S."/>
            <person name="Gibbs R."/>
        </authorList>
    </citation>
    <scope>NUCLEOTIDE SEQUENCE [LARGE SCALE GENOMIC DNA]</scope>
    <source>
        <strain evidence="1">ATCC 33030</strain>
    </source>
</reference>